<sequence>MAPLASVCICGLAAAMMLFKLELHLSEADLSLSSLSPSTLTSKFRSTKVKSAAAVMMAVEVEKGYAHANTHDTESANAVEVHNIERIPTEEIENYHGLTVQVLLVYLSLWVLCFGQLMNLVGAGAFARDIAVTVGGSDQTVWLAQVIAILTTCLGPIISQAADYWGRKWFLTISTGLGAVGCLVVSRATSMPMAIAGQVIVGPAYGAQALIYAVGSEILPRRWRPAAQAGLHMALSVGATIGLLAGSAMIRDYATGWRAYWYMTTAMFAFSAVIFGLLYNPPSHQLRQSLSTWEKLARLDWVAYALLTVGIVLFTIGLSWAKNPYEWSDPHVLVPFVVGLVFLLGLAAHQTWLKKDGLVHHDLFRKDRNFAIAMLGLATEDMMFFAANIYYPFQVSVVYGADAFSSGLHFSITFLASMAFSCVVAAYSSYTRRLREPVLAAFILFVLFYALMATSNLSRASATAMWAYPILLGASTAGCLPTLIAAAQLSAPPELIAITSGLLIAVRTLGASVALAVYQAIFASTISVNLPKDIAAAVLPLGLSVDLLPEFIGALSNRNQTALMSIPGVTPTIIGAGAQGLQQAYLSSFKDIWMAAAAFAAVAVIVSAFLINPAKDLNMHVDAPLDDK</sequence>
<feature type="transmembrane region" description="Helical" evidence="5">
    <location>
        <begin position="301"/>
        <end position="320"/>
    </location>
</feature>
<dbReference type="PROSITE" id="PS00216">
    <property type="entry name" value="SUGAR_TRANSPORT_1"/>
    <property type="match status" value="1"/>
</dbReference>
<dbReference type="PROSITE" id="PS50850">
    <property type="entry name" value="MFS"/>
    <property type="match status" value="1"/>
</dbReference>
<dbReference type="InterPro" id="IPR005829">
    <property type="entry name" value="Sugar_transporter_CS"/>
</dbReference>
<feature type="transmembrane region" description="Helical" evidence="5">
    <location>
        <begin position="466"/>
        <end position="489"/>
    </location>
</feature>
<feature type="transmembrane region" description="Helical" evidence="5">
    <location>
        <begin position="103"/>
        <end position="127"/>
    </location>
</feature>
<evidence type="ECO:0000256" key="3">
    <source>
        <dbReference type="ARBA" id="ARBA00022989"/>
    </source>
</evidence>
<evidence type="ECO:0000256" key="5">
    <source>
        <dbReference type="SAM" id="Phobius"/>
    </source>
</evidence>
<dbReference type="PANTHER" id="PTHR23501:SF195">
    <property type="entry name" value="PEP5"/>
    <property type="match status" value="1"/>
</dbReference>
<dbReference type="Gene3D" id="1.20.1250.20">
    <property type="entry name" value="MFS general substrate transporter like domains"/>
    <property type="match status" value="1"/>
</dbReference>
<feature type="transmembrane region" description="Helical" evidence="5">
    <location>
        <begin position="438"/>
        <end position="454"/>
    </location>
</feature>
<dbReference type="EMBL" id="LGRB01000010">
    <property type="protein sequence ID" value="OCT50237.1"/>
    <property type="molecule type" value="Genomic_DNA"/>
</dbReference>
<evidence type="ECO:0000259" key="7">
    <source>
        <dbReference type="PROSITE" id="PS50850"/>
    </source>
</evidence>
<reference evidence="9" key="1">
    <citation type="submission" date="2015-07" db="EMBL/GenBank/DDBJ databases">
        <authorList>
            <person name="Teixeira M.M."/>
            <person name="Souza R.C."/>
            <person name="Almeida L.G."/>
            <person name="Vicente V.A."/>
            <person name="de Hoog S."/>
            <person name="Bocca A.L."/>
            <person name="de Almeida S.R."/>
            <person name="Vasconcelos A.T."/>
            <person name="Felipe M.S."/>
        </authorList>
    </citation>
    <scope>NUCLEOTIDE SEQUENCE [LARGE SCALE GENOMIC DNA]</scope>
    <source>
        <strain evidence="9">KSF</strain>
    </source>
</reference>
<keyword evidence="3 5" id="KW-1133">Transmembrane helix</keyword>
<protein>
    <submittedName>
        <fullName evidence="8">Siderophore iron transporter</fullName>
    </submittedName>
</protein>
<dbReference type="VEuPathDB" id="FungiDB:G647_00341"/>
<dbReference type="Pfam" id="PF07690">
    <property type="entry name" value="MFS_1"/>
    <property type="match status" value="1"/>
</dbReference>
<dbReference type="InterPro" id="IPR036259">
    <property type="entry name" value="MFS_trans_sf"/>
</dbReference>
<accession>A0A1C1CP07</accession>
<dbReference type="OrthoDB" id="2587356at2759"/>
<evidence type="ECO:0000256" key="6">
    <source>
        <dbReference type="SAM" id="SignalP"/>
    </source>
</evidence>
<feature type="domain" description="Major facilitator superfamily (MFS) profile" evidence="7">
    <location>
        <begin position="103"/>
        <end position="615"/>
    </location>
</feature>
<feature type="chain" id="PRO_5008650999" evidence="6">
    <location>
        <begin position="29"/>
        <end position="628"/>
    </location>
</feature>
<feature type="transmembrane region" description="Helical" evidence="5">
    <location>
        <begin position="139"/>
        <end position="157"/>
    </location>
</feature>
<proteinExistence type="predicted"/>
<evidence type="ECO:0000256" key="2">
    <source>
        <dbReference type="ARBA" id="ARBA00022692"/>
    </source>
</evidence>
<dbReference type="InterPro" id="IPR020846">
    <property type="entry name" value="MFS_dom"/>
</dbReference>
<dbReference type="InterPro" id="IPR011701">
    <property type="entry name" value="MFS"/>
</dbReference>
<feature type="transmembrane region" description="Helical" evidence="5">
    <location>
        <begin position="501"/>
        <end position="522"/>
    </location>
</feature>
<dbReference type="AlphaFoldDB" id="A0A1C1CP07"/>
<comment type="caution">
    <text evidence="8">The sequence shown here is derived from an EMBL/GenBank/DDBJ whole genome shotgun (WGS) entry which is preliminary data.</text>
</comment>
<feature type="transmembrane region" description="Helical" evidence="5">
    <location>
        <begin position="332"/>
        <end position="349"/>
    </location>
</feature>
<keyword evidence="4 5" id="KW-0472">Membrane</keyword>
<keyword evidence="6" id="KW-0732">Signal</keyword>
<gene>
    <name evidence="8" type="ORF">CLCR_06773</name>
</gene>
<feature type="transmembrane region" description="Helical" evidence="5">
    <location>
        <begin position="370"/>
        <end position="391"/>
    </location>
</feature>
<dbReference type="GO" id="GO:0005886">
    <property type="term" value="C:plasma membrane"/>
    <property type="evidence" value="ECO:0007669"/>
    <property type="project" value="TreeGrafter"/>
</dbReference>
<feature type="signal peptide" evidence="6">
    <location>
        <begin position="1"/>
        <end position="28"/>
    </location>
</feature>
<feature type="transmembrane region" description="Helical" evidence="5">
    <location>
        <begin position="195"/>
        <end position="214"/>
    </location>
</feature>
<dbReference type="SUPFAM" id="SSF103473">
    <property type="entry name" value="MFS general substrate transporter"/>
    <property type="match status" value="1"/>
</dbReference>
<dbReference type="PANTHER" id="PTHR23501">
    <property type="entry name" value="MAJOR FACILITATOR SUPERFAMILY"/>
    <property type="match status" value="1"/>
</dbReference>
<keyword evidence="9" id="KW-1185">Reference proteome</keyword>
<dbReference type="Proteomes" id="UP000094526">
    <property type="component" value="Unassembled WGS sequence"/>
</dbReference>
<feature type="transmembrane region" description="Helical" evidence="5">
    <location>
        <begin position="592"/>
        <end position="611"/>
    </location>
</feature>
<comment type="subcellular location">
    <subcellularLocation>
        <location evidence="1">Membrane</location>
        <topology evidence="1">Multi-pass membrane protein</topology>
    </subcellularLocation>
</comment>
<feature type="transmembrane region" description="Helical" evidence="5">
    <location>
        <begin position="259"/>
        <end position="280"/>
    </location>
</feature>
<dbReference type="VEuPathDB" id="FungiDB:CLCR_06773"/>
<feature type="transmembrane region" description="Helical" evidence="5">
    <location>
        <begin position="403"/>
        <end position="426"/>
    </location>
</feature>
<dbReference type="GO" id="GO:0022857">
    <property type="term" value="F:transmembrane transporter activity"/>
    <property type="evidence" value="ECO:0007669"/>
    <property type="project" value="InterPro"/>
</dbReference>
<feature type="transmembrane region" description="Helical" evidence="5">
    <location>
        <begin position="169"/>
        <end position="189"/>
    </location>
</feature>
<evidence type="ECO:0000313" key="9">
    <source>
        <dbReference type="Proteomes" id="UP000094526"/>
    </source>
</evidence>
<evidence type="ECO:0000256" key="1">
    <source>
        <dbReference type="ARBA" id="ARBA00004141"/>
    </source>
</evidence>
<organism evidence="8 9">
    <name type="scientific">Cladophialophora carrionii</name>
    <dbReference type="NCBI Taxonomy" id="86049"/>
    <lineage>
        <taxon>Eukaryota</taxon>
        <taxon>Fungi</taxon>
        <taxon>Dikarya</taxon>
        <taxon>Ascomycota</taxon>
        <taxon>Pezizomycotina</taxon>
        <taxon>Eurotiomycetes</taxon>
        <taxon>Chaetothyriomycetidae</taxon>
        <taxon>Chaetothyriales</taxon>
        <taxon>Herpotrichiellaceae</taxon>
        <taxon>Cladophialophora</taxon>
    </lineage>
</organism>
<evidence type="ECO:0000313" key="8">
    <source>
        <dbReference type="EMBL" id="OCT50237.1"/>
    </source>
</evidence>
<evidence type="ECO:0000256" key="4">
    <source>
        <dbReference type="ARBA" id="ARBA00023136"/>
    </source>
</evidence>
<name>A0A1C1CP07_9EURO</name>
<keyword evidence="2 5" id="KW-0812">Transmembrane</keyword>
<feature type="transmembrane region" description="Helical" evidence="5">
    <location>
        <begin position="226"/>
        <end position="247"/>
    </location>
</feature>